<dbReference type="GO" id="GO:0000166">
    <property type="term" value="F:nucleotide binding"/>
    <property type="evidence" value="ECO:0007669"/>
    <property type="project" value="UniProtKB-KW"/>
</dbReference>
<evidence type="ECO:0000256" key="9">
    <source>
        <dbReference type="ARBA" id="ARBA00076711"/>
    </source>
</evidence>
<dbReference type="InterPro" id="IPR016155">
    <property type="entry name" value="Mopterin_synth/thiamin_S_b"/>
</dbReference>
<keyword evidence="14" id="KW-1185">Reference proteome</keyword>
<dbReference type="GO" id="GO:0006777">
    <property type="term" value="P:Mo-molybdopterin cofactor biosynthetic process"/>
    <property type="evidence" value="ECO:0007669"/>
    <property type="project" value="UniProtKB-KW"/>
</dbReference>
<keyword evidence="2" id="KW-0547">Nucleotide-binding</keyword>
<evidence type="ECO:0000256" key="8">
    <source>
        <dbReference type="ARBA" id="ARBA00075076"/>
    </source>
</evidence>
<comment type="similarity">
    <text evidence="4">Belongs to the MoaD family.</text>
</comment>
<dbReference type="FunFam" id="3.10.20.30:FF:000010">
    <property type="entry name" value="Molybdopterin synthase sulfur carrier subunit"/>
    <property type="match status" value="1"/>
</dbReference>
<dbReference type="OrthoDB" id="9801945at2"/>
<evidence type="ECO:0000313" key="13">
    <source>
        <dbReference type="EMBL" id="ASK60814.1"/>
    </source>
</evidence>
<evidence type="ECO:0000256" key="11">
    <source>
        <dbReference type="ARBA" id="ARBA00078020"/>
    </source>
</evidence>
<evidence type="ECO:0000256" key="6">
    <source>
        <dbReference type="ARBA" id="ARBA00054425"/>
    </source>
</evidence>
<evidence type="ECO:0000256" key="4">
    <source>
        <dbReference type="ARBA" id="ARBA00024200"/>
    </source>
</evidence>
<dbReference type="AlphaFoldDB" id="A0A220TXV0"/>
<evidence type="ECO:0000256" key="7">
    <source>
        <dbReference type="ARBA" id="ARBA00063099"/>
    </source>
</evidence>
<protein>
    <recommendedName>
        <fullName evidence="5">Molybdopterin synthase sulfur carrier subunit</fullName>
    </recommendedName>
    <alternativeName>
        <fullName evidence="11">MPT synthase subunit 1</fullName>
    </alternativeName>
    <alternativeName>
        <fullName evidence="8">Molybdenum cofactor biosynthesis protein D</fullName>
    </alternativeName>
    <alternativeName>
        <fullName evidence="10">Molybdopterin-converting factor small subunit</fullName>
    </alternativeName>
    <alternativeName>
        <fullName evidence="9">Molybdopterin-converting factor subunit 1</fullName>
    </alternativeName>
    <alternativeName>
        <fullName evidence="12">Sulfur carrier protein MoaD</fullName>
    </alternativeName>
</protein>
<comment type="pathway">
    <text evidence="1">Cofactor biosynthesis; molybdopterin biosynthesis.</text>
</comment>
<sequence length="77" mass="8220">MIDVLFFAELQEAAGKANMTIDAAGITVSDLKTNYLNELAIENIDQAMVAINEEYAEEDSIIKSGDVIAFIPPVSGG</sequence>
<evidence type="ECO:0000256" key="5">
    <source>
        <dbReference type="ARBA" id="ARBA00024247"/>
    </source>
</evidence>
<dbReference type="InterPro" id="IPR044672">
    <property type="entry name" value="MOCS2A"/>
</dbReference>
<evidence type="ECO:0000256" key="12">
    <source>
        <dbReference type="ARBA" id="ARBA00078992"/>
    </source>
</evidence>
<dbReference type="Proteomes" id="UP000198312">
    <property type="component" value="Chromosome"/>
</dbReference>
<gene>
    <name evidence="13" type="primary">moaD</name>
    <name evidence="13" type="ORF">CFK37_00630</name>
</gene>
<comment type="subunit">
    <text evidence="7">Heterotetramer of 2 MoaD subunits and 2 MoaE subunits. Forms a stable heterotetrameric complex of 2 MoaD and 2 MoeB during adenylation of MoaD by MoeB. During catalysis MoaD shuttles between the two heterotetrameric complexes.</text>
</comment>
<evidence type="ECO:0000256" key="1">
    <source>
        <dbReference type="ARBA" id="ARBA00005046"/>
    </source>
</evidence>
<organism evidence="13 14">
    <name type="scientific">Virgibacillus phasianinus</name>
    <dbReference type="NCBI Taxonomy" id="2017483"/>
    <lineage>
        <taxon>Bacteria</taxon>
        <taxon>Bacillati</taxon>
        <taxon>Bacillota</taxon>
        <taxon>Bacilli</taxon>
        <taxon>Bacillales</taxon>
        <taxon>Bacillaceae</taxon>
        <taxon>Virgibacillus</taxon>
    </lineage>
</organism>
<dbReference type="PANTHER" id="PTHR33359">
    <property type="entry name" value="MOLYBDOPTERIN SYNTHASE SULFUR CARRIER SUBUNIT"/>
    <property type="match status" value="1"/>
</dbReference>
<keyword evidence="3" id="KW-0501">Molybdenum cofactor biosynthesis</keyword>
<proteinExistence type="inferred from homology"/>
<dbReference type="KEGG" id="vil:CFK37_00630"/>
<dbReference type="InterPro" id="IPR012675">
    <property type="entry name" value="Beta-grasp_dom_sf"/>
</dbReference>
<dbReference type="GO" id="GO:1990133">
    <property type="term" value="C:molybdopterin adenylyltransferase complex"/>
    <property type="evidence" value="ECO:0007669"/>
    <property type="project" value="TreeGrafter"/>
</dbReference>
<comment type="function">
    <text evidence="6">Involved in sulfur transfer in the conversion of molybdopterin precursor Z to molybdopterin.</text>
</comment>
<name>A0A220TXV0_9BACI</name>
<dbReference type="InterPro" id="IPR003749">
    <property type="entry name" value="ThiS/MoaD-like"/>
</dbReference>
<dbReference type="NCBIfam" id="TIGR01682">
    <property type="entry name" value="moaD"/>
    <property type="match status" value="1"/>
</dbReference>
<dbReference type="EMBL" id="CP022315">
    <property type="protein sequence ID" value="ASK60814.1"/>
    <property type="molecule type" value="Genomic_DNA"/>
</dbReference>
<evidence type="ECO:0000256" key="2">
    <source>
        <dbReference type="ARBA" id="ARBA00022741"/>
    </source>
</evidence>
<dbReference type="PANTHER" id="PTHR33359:SF1">
    <property type="entry name" value="MOLYBDOPTERIN SYNTHASE SULFUR CARRIER SUBUNIT"/>
    <property type="match status" value="1"/>
</dbReference>
<dbReference type="RefSeq" id="WP_089060091.1">
    <property type="nucleotide sequence ID" value="NZ_CP022315.1"/>
</dbReference>
<dbReference type="SUPFAM" id="SSF54285">
    <property type="entry name" value="MoaD/ThiS"/>
    <property type="match status" value="1"/>
</dbReference>
<evidence type="ECO:0000256" key="10">
    <source>
        <dbReference type="ARBA" id="ARBA00077809"/>
    </source>
</evidence>
<evidence type="ECO:0000313" key="14">
    <source>
        <dbReference type="Proteomes" id="UP000198312"/>
    </source>
</evidence>
<dbReference type="CDD" id="cd00754">
    <property type="entry name" value="Ubl_MoaD"/>
    <property type="match status" value="1"/>
</dbReference>
<accession>A0A220TXV0</accession>
<reference evidence="13 14" key="1">
    <citation type="submission" date="2017-07" db="EMBL/GenBank/DDBJ databases">
        <title>Virgibacillus sp. LM2416.</title>
        <authorList>
            <person name="Tak E.J."/>
            <person name="Bae J.-W."/>
        </authorList>
    </citation>
    <scope>NUCLEOTIDE SEQUENCE [LARGE SCALE GENOMIC DNA]</scope>
    <source>
        <strain evidence="13 14">LM2416</strain>
    </source>
</reference>
<dbReference type="Pfam" id="PF02597">
    <property type="entry name" value="ThiS"/>
    <property type="match status" value="1"/>
</dbReference>
<dbReference type="Gene3D" id="3.10.20.30">
    <property type="match status" value="1"/>
</dbReference>
<evidence type="ECO:0000256" key="3">
    <source>
        <dbReference type="ARBA" id="ARBA00023150"/>
    </source>
</evidence>
<dbReference type="UniPathway" id="UPA00344"/>